<reference evidence="1 2" key="1">
    <citation type="journal article" date="2024" name="G3 (Bethesda)">
        <title>Genome assembly of Hibiscus sabdariffa L. provides insights into metabolisms of medicinal natural products.</title>
        <authorList>
            <person name="Kim T."/>
        </authorList>
    </citation>
    <scope>NUCLEOTIDE SEQUENCE [LARGE SCALE GENOMIC DNA]</scope>
    <source>
        <strain evidence="1">TK-2024</strain>
        <tissue evidence="1">Old leaves</tissue>
    </source>
</reference>
<evidence type="ECO:0000313" key="2">
    <source>
        <dbReference type="Proteomes" id="UP001396334"/>
    </source>
</evidence>
<accession>A0ABR2TJC8</accession>
<protein>
    <submittedName>
        <fullName evidence="1">Uncharacterized protein</fullName>
    </submittedName>
</protein>
<dbReference type="EMBL" id="JBBPBN010000005">
    <property type="protein sequence ID" value="KAK9037575.1"/>
    <property type="molecule type" value="Genomic_DNA"/>
</dbReference>
<evidence type="ECO:0000313" key="1">
    <source>
        <dbReference type="EMBL" id="KAK9037575.1"/>
    </source>
</evidence>
<keyword evidence="2" id="KW-1185">Reference proteome</keyword>
<organism evidence="1 2">
    <name type="scientific">Hibiscus sabdariffa</name>
    <name type="common">roselle</name>
    <dbReference type="NCBI Taxonomy" id="183260"/>
    <lineage>
        <taxon>Eukaryota</taxon>
        <taxon>Viridiplantae</taxon>
        <taxon>Streptophyta</taxon>
        <taxon>Embryophyta</taxon>
        <taxon>Tracheophyta</taxon>
        <taxon>Spermatophyta</taxon>
        <taxon>Magnoliopsida</taxon>
        <taxon>eudicotyledons</taxon>
        <taxon>Gunneridae</taxon>
        <taxon>Pentapetalae</taxon>
        <taxon>rosids</taxon>
        <taxon>malvids</taxon>
        <taxon>Malvales</taxon>
        <taxon>Malvaceae</taxon>
        <taxon>Malvoideae</taxon>
        <taxon>Hibiscus</taxon>
    </lineage>
</organism>
<gene>
    <name evidence="1" type="ORF">V6N11_022481</name>
</gene>
<proteinExistence type="predicted"/>
<name>A0ABR2TJC8_9ROSI</name>
<comment type="caution">
    <text evidence="1">The sequence shown here is derived from an EMBL/GenBank/DDBJ whole genome shotgun (WGS) entry which is preliminary data.</text>
</comment>
<sequence>MQKLRFLLIFLSNDSRLGFVYSISRNPNSYSASYLELRSLQELFLSTVSSVTNRRGEKELIFNFSN</sequence>
<dbReference type="Proteomes" id="UP001396334">
    <property type="component" value="Unassembled WGS sequence"/>
</dbReference>